<dbReference type="Pfam" id="PF00046">
    <property type="entry name" value="Homeodomain"/>
    <property type="match status" value="1"/>
</dbReference>
<evidence type="ECO:0000313" key="9">
    <source>
        <dbReference type="Proteomes" id="UP000475037"/>
    </source>
</evidence>
<evidence type="ECO:0000313" key="8">
    <source>
        <dbReference type="EMBL" id="KAF0883270.1"/>
    </source>
</evidence>
<reference evidence="8 9" key="1">
    <citation type="submission" date="2019-11" db="EMBL/GenBank/DDBJ databases">
        <authorList>
            <person name="Yang C."/>
            <person name="Li F."/>
        </authorList>
    </citation>
    <scope>NUCLEOTIDE SEQUENCE [LARGE SCALE GENOMIC DNA]</scope>
    <source>
        <strain evidence="8">KB4526</strain>
        <tissue evidence="8">Muscle</tissue>
    </source>
</reference>
<sequence>MSRSFYVDSLIIKDSSRPAPSLPEPHPGPDFFIPLGMPSPLVMSVSGAGCPSRKSGAFCVCPLCVTSHLHSSRGPAGSGGGFSCNCVDVPRSPTKVEVSFEPLRAACAAKWERVRDGYRCLVELRGWVLERRPFQGVARGVGTRHPRITSLPSLGRSAGGSDASQVPNGKRMRTAFTSTQLLELEREFSSNMYLSRLRRIEIATYLNLSEKQVKIWFQNRRVKHKKEGKGTQRNSHAGCKCVGSQAHYARSEDEDSLSPASANDDKEISPL</sequence>
<dbReference type="Proteomes" id="UP000475037">
    <property type="component" value="Unassembled WGS sequence"/>
</dbReference>
<dbReference type="GO" id="GO:1990837">
    <property type="term" value="F:sequence-specific double-stranded DNA binding"/>
    <property type="evidence" value="ECO:0007669"/>
    <property type="project" value="TreeGrafter"/>
</dbReference>
<dbReference type="InterPro" id="IPR020479">
    <property type="entry name" value="HD_metazoa"/>
</dbReference>
<dbReference type="InterPro" id="IPR017970">
    <property type="entry name" value="Homeobox_CS"/>
</dbReference>
<dbReference type="PROSITE" id="PS50071">
    <property type="entry name" value="HOMEOBOX_2"/>
    <property type="match status" value="1"/>
</dbReference>
<name>A0A6G1B5W7_CROCR</name>
<organism evidence="8 9">
    <name type="scientific">Crocuta crocuta</name>
    <name type="common">Spotted hyena</name>
    <dbReference type="NCBI Taxonomy" id="9678"/>
    <lineage>
        <taxon>Eukaryota</taxon>
        <taxon>Metazoa</taxon>
        <taxon>Chordata</taxon>
        <taxon>Craniata</taxon>
        <taxon>Vertebrata</taxon>
        <taxon>Euteleostomi</taxon>
        <taxon>Mammalia</taxon>
        <taxon>Eutheria</taxon>
        <taxon>Laurasiatheria</taxon>
        <taxon>Carnivora</taxon>
        <taxon>Feliformia</taxon>
        <taxon>Hyaenidae</taxon>
        <taxon>Crocuta</taxon>
    </lineage>
</organism>
<dbReference type="PRINTS" id="PR00024">
    <property type="entry name" value="HOMEOBOX"/>
</dbReference>
<evidence type="ECO:0000256" key="1">
    <source>
        <dbReference type="ARBA" id="ARBA00023125"/>
    </source>
</evidence>
<evidence type="ECO:0000256" key="3">
    <source>
        <dbReference type="ARBA" id="ARBA00023242"/>
    </source>
</evidence>
<feature type="non-terminal residue" evidence="8">
    <location>
        <position position="1"/>
    </location>
</feature>
<comment type="caution">
    <text evidence="8">The sequence shown here is derived from an EMBL/GenBank/DDBJ whole genome shotgun (WGS) entry which is preliminary data.</text>
</comment>
<feature type="region of interest" description="Disordered" evidence="6">
    <location>
        <begin position="225"/>
        <end position="271"/>
    </location>
</feature>
<dbReference type="PANTHER" id="PTHR47421:SF1">
    <property type="entry name" value="GS HOMEOBOX 2"/>
    <property type="match status" value="1"/>
</dbReference>
<dbReference type="AlphaFoldDB" id="A0A6G1B5W7"/>
<gene>
    <name evidence="8" type="primary">Gsx2</name>
    <name evidence="8" type="ORF">FOF47_R20768</name>
</gene>
<proteinExistence type="predicted"/>
<evidence type="ECO:0000256" key="2">
    <source>
        <dbReference type="ARBA" id="ARBA00023155"/>
    </source>
</evidence>
<dbReference type="PANTHER" id="PTHR47421">
    <property type="entry name" value="GS HOMEOBOX 2"/>
    <property type="match status" value="1"/>
</dbReference>
<protein>
    <submittedName>
        <fullName evidence="8">GSX2 protein</fullName>
    </submittedName>
</protein>
<dbReference type="SUPFAM" id="SSF46689">
    <property type="entry name" value="Homeodomain-like"/>
    <property type="match status" value="1"/>
</dbReference>
<feature type="non-terminal residue" evidence="8">
    <location>
        <position position="271"/>
    </location>
</feature>
<dbReference type="InterPro" id="IPR001356">
    <property type="entry name" value="HD"/>
</dbReference>
<keyword evidence="1 4" id="KW-0238">DNA-binding</keyword>
<dbReference type="Gene3D" id="1.10.10.60">
    <property type="entry name" value="Homeodomain-like"/>
    <property type="match status" value="1"/>
</dbReference>
<dbReference type="PROSITE" id="PS00027">
    <property type="entry name" value="HOMEOBOX_1"/>
    <property type="match status" value="1"/>
</dbReference>
<dbReference type="InterPro" id="IPR009057">
    <property type="entry name" value="Homeodomain-like_sf"/>
</dbReference>
<evidence type="ECO:0000256" key="6">
    <source>
        <dbReference type="SAM" id="MobiDB-lite"/>
    </source>
</evidence>
<feature type="DNA-binding region" description="Homeobox" evidence="4">
    <location>
        <begin position="169"/>
        <end position="228"/>
    </location>
</feature>
<feature type="region of interest" description="Disordered" evidence="6">
    <location>
        <begin position="148"/>
        <end position="168"/>
    </location>
</feature>
<dbReference type="GO" id="GO:0005634">
    <property type="term" value="C:nucleus"/>
    <property type="evidence" value="ECO:0007669"/>
    <property type="project" value="UniProtKB-SubCell"/>
</dbReference>
<dbReference type="FunFam" id="1.10.10.60:FF:000395">
    <property type="entry name" value="GS homeobox 2"/>
    <property type="match status" value="1"/>
</dbReference>
<accession>A0A6G1B5W7</accession>
<keyword evidence="9" id="KW-1185">Reference proteome</keyword>
<feature type="domain" description="Homeobox" evidence="7">
    <location>
        <begin position="167"/>
        <end position="227"/>
    </location>
</feature>
<evidence type="ECO:0000256" key="5">
    <source>
        <dbReference type="RuleBase" id="RU000682"/>
    </source>
</evidence>
<keyword evidence="2 4" id="KW-0371">Homeobox</keyword>
<dbReference type="GO" id="GO:0000981">
    <property type="term" value="F:DNA-binding transcription factor activity, RNA polymerase II-specific"/>
    <property type="evidence" value="ECO:0007669"/>
    <property type="project" value="InterPro"/>
</dbReference>
<dbReference type="SMART" id="SM00389">
    <property type="entry name" value="HOX"/>
    <property type="match status" value="1"/>
</dbReference>
<dbReference type="InterPro" id="IPR042191">
    <property type="entry name" value="GSH1/2"/>
</dbReference>
<dbReference type="CDD" id="cd00086">
    <property type="entry name" value="homeodomain"/>
    <property type="match status" value="1"/>
</dbReference>
<comment type="subcellular location">
    <subcellularLocation>
        <location evidence="4 5">Nucleus</location>
    </subcellularLocation>
</comment>
<keyword evidence="3 4" id="KW-0539">Nucleus</keyword>
<evidence type="ECO:0000256" key="4">
    <source>
        <dbReference type="PROSITE-ProRule" id="PRU00108"/>
    </source>
</evidence>
<dbReference type="EMBL" id="VOAJ01002273">
    <property type="protein sequence ID" value="KAF0883270.1"/>
    <property type="molecule type" value="Genomic_DNA"/>
</dbReference>
<evidence type="ECO:0000259" key="7">
    <source>
        <dbReference type="PROSITE" id="PS50071"/>
    </source>
</evidence>